<dbReference type="EMBL" id="OZ019901">
    <property type="protein sequence ID" value="CAK9236570.1"/>
    <property type="molecule type" value="Genomic_DNA"/>
</dbReference>
<evidence type="ECO:0000256" key="1">
    <source>
        <dbReference type="SAM" id="MobiDB-lite"/>
    </source>
</evidence>
<feature type="region of interest" description="Disordered" evidence="1">
    <location>
        <begin position="1"/>
        <end position="41"/>
    </location>
</feature>
<accession>A0ABP0V296</accession>
<organism evidence="2 3">
    <name type="scientific">Sphagnum troendelagicum</name>
    <dbReference type="NCBI Taxonomy" id="128251"/>
    <lineage>
        <taxon>Eukaryota</taxon>
        <taxon>Viridiplantae</taxon>
        <taxon>Streptophyta</taxon>
        <taxon>Embryophyta</taxon>
        <taxon>Bryophyta</taxon>
        <taxon>Sphagnophytina</taxon>
        <taxon>Sphagnopsida</taxon>
        <taxon>Sphagnales</taxon>
        <taxon>Sphagnaceae</taxon>
        <taxon>Sphagnum</taxon>
    </lineage>
</organism>
<evidence type="ECO:0000313" key="2">
    <source>
        <dbReference type="EMBL" id="CAK9236570.1"/>
    </source>
</evidence>
<feature type="compositionally biased region" description="Polar residues" evidence="1">
    <location>
        <begin position="1"/>
        <end position="10"/>
    </location>
</feature>
<proteinExistence type="predicted"/>
<keyword evidence="3" id="KW-1185">Reference proteome</keyword>
<dbReference type="Proteomes" id="UP001497512">
    <property type="component" value="Chromosome 9"/>
</dbReference>
<reference evidence="2" key="1">
    <citation type="submission" date="2024-02" db="EMBL/GenBank/DDBJ databases">
        <authorList>
            <consortium name="ELIXIR-Norway"/>
            <consortium name="Elixir Norway"/>
        </authorList>
    </citation>
    <scope>NUCLEOTIDE SEQUENCE</scope>
</reference>
<protein>
    <submittedName>
        <fullName evidence="2">Uncharacterized protein</fullName>
    </submittedName>
</protein>
<sequence>MASRTITSYGPQAAQVNEEPPSESSLDLTLTQHPPDEELEPREVRARLEVEPPRAWYYRISPNSRTLVILLQVDPASGDEPETVCEGCYETEDTSIFAWSSVPGVGHYRWLRGPIRRLPPNSKADYLIRTIRHILDFLQL</sequence>
<name>A0ABP0V296_9BRYO</name>
<gene>
    <name evidence="2" type="ORF">CSSPTR1EN2_LOCUS22970</name>
</gene>
<feature type="compositionally biased region" description="Polar residues" evidence="1">
    <location>
        <begin position="22"/>
        <end position="32"/>
    </location>
</feature>
<evidence type="ECO:0000313" key="3">
    <source>
        <dbReference type="Proteomes" id="UP001497512"/>
    </source>
</evidence>